<organism evidence="1 2">
    <name type="scientific">Crenichthys baileyi</name>
    <name type="common">White River springfish</name>
    <dbReference type="NCBI Taxonomy" id="28760"/>
    <lineage>
        <taxon>Eukaryota</taxon>
        <taxon>Metazoa</taxon>
        <taxon>Chordata</taxon>
        <taxon>Craniata</taxon>
        <taxon>Vertebrata</taxon>
        <taxon>Euteleostomi</taxon>
        <taxon>Actinopterygii</taxon>
        <taxon>Neopterygii</taxon>
        <taxon>Teleostei</taxon>
        <taxon>Neoteleostei</taxon>
        <taxon>Acanthomorphata</taxon>
        <taxon>Ovalentaria</taxon>
        <taxon>Atherinomorphae</taxon>
        <taxon>Cyprinodontiformes</taxon>
        <taxon>Goodeidae</taxon>
        <taxon>Crenichthys</taxon>
    </lineage>
</organism>
<accession>A0AAV9S5L2</accession>
<evidence type="ECO:0000313" key="2">
    <source>
        <dbReference type="Proteomes" id="UP001311232"/>
    </source>
</evidence>
<reference evidence="1 2" key="1">
    <citation type="submission" date="2021-06" db="EMBL/GenBank/DDBJ databases">
        <authorList>
            <person name="Palmer J.M."/>
        </authorList>
    </citation>
    <scope>NUCLEOTIDE SEQUENCE [LARGE SCALE GENOMIC DNA]</scope>
    <source>
        <strain evidence="1 2">MEX-2019</strain>
        <tissue evidence="1">Muscle</tissue>
    </source>
</reference>
<dbReference type="Proteomes" id="UP001311232">
    <property type="component" value="Unassembled WGS sequence"/>
</dbReference>
<evidence type="ECO:0000313" key="1">
    <source>
        <dbReference type="EMBL" id="KAK5616405.1"/>
    </source>
</evidence>
<comment type="caution">
    <text evidence="1">The sequence shown here is derived from an EMBL/GenBank/DDBJ whole genome shotgun (WGS) entry which is preliminary data.</text>
</comment>
<gene>
    <name evidence="1" type="ORF">CRENBAI_012211</name>
</gene>
<sequence>MDCQAWIPLRFLRNFEIITYLNRGITWTTYQLAIRLSPALPNLFALQRSSCLQSQKPWWTRAQLSAGLDSRLSLSLVDQNPARSAFNTMTEQSGQPDPTEALQRTVSDHSHQIHSHGATIRNLLEQQRQTNQQLKQMQVIIRAEARFSNCNQFGCSYEDFIKEFKLIFDLDMDPSSVPRCLRALRQCNRPLTDFTLEFRTLAVASALATRLDIRLRERRRCRIEPEPMQ</sequence>
<protein>
    <recommendedName>
        <fullName evidence="3">Retrotransposon gag domain-containing protein</fullName>
    </recommendedName>
</protein>
<name>A0AAV9S5L2_9TELE</name>
<evidence type="ECO:0008006" key="3">
    <source>
        <dbReference type="Google" id="ProtNLM"/>
    </source>
</evidence>
<proteinExistence type="predicted"/>
<dbReference type="AlphaFoldDB" id="A0AAV9S5L2"/>
<dbReference type="EMBL" id="JAHHUM010000889">
    <property type="protein sequence ID" value="KAK5616405.1"/>
    <property type="molecule type" value="Genomic_DNA"/>
</dbReference>
<keyword evidence="2" id="KW-1185">Reference proteome</keyword>